<dbReference type="Proteomes" id="UP000289340">
    <property type="component" value="Chromosome 6"/>
</dbReference>
<accession>A0A445K5S4</accession>
<dbReference type="InterPro" id="IPR013083">
    <property type="entry name" value="Znf_RING/FYVE/PHD"/>
</dbReference>
<sequence length="277" mass="30075">MDQHRGEVLDPVHDRNLSHSVEGVAIARASISGEVGEVDEDLGSDKELKDDVKGQDKHDQENISDKLPGVDQGTSYNSNNLVNQEVIETVVVIESVQTEYANEDNTKLEAKVDESGLSLVSMKAPKGVSETDKNSCVIDIKCSSRKKIYKSSEGERICRICHLTSGQSSDATTVGTSDSATSADLIQLGCACKGKPGIAHVHCALAWFKLKGNICLKKCLGEDSFGYDVSMFRLCEICGEAAKNVSGVTINGFMEEWNERRLMDTEGNASHRVVGCW</sequence>
<gene>
    <name evidence="6" type="ORF">D0Y65_013921</name>
</gene>
<dbReference type="SUPFAM" id="SSF57850">
    <property type="entry name" value="RING/U-box"/>
    <property type="match status" value="1"/>
</dbReference>
<protein>
    <recommendedName>
        <fullName evidence="5">RING-CH-type domain-containing protein</fullName>
    </recommendedName>
</protein>
<evidence type="ECO:0000256" key="3">
    <source>
        <dbReference type="ARBA" id="ARBA00022833"/>
    </source>
</evidence>
<feature type="region of interest" description="Disordered" evidence="4">
    <location>
        <begin position="1"/>
        <end position="20"/>
    </location>
</feature>
<dbReference type="PROSITE" id="PS51292">
    <property type="entry name" value="ZF_RING_CH"/>
    <property type="match status" value="1"/>
</dbReference>
<feature type="region of interest" description="Disordered" evidence="4">
    <location>
        <begin position="30"/>
        <end position="77"/>
    </location>
</feature>
<keyword evidence="2" id="KW-0863">Zinc-finger</keyword>
<comment type="caution">
    <text evidence="6">The sequence shown here is derived from an EMBL/GenBank/DDBJ whole genome shotgun (WGS) entry which is preliminary data.</text>
</comment>
<dbReference type="InterPro" id="IPR011016">
    <property type="entry name" value="Znf_RING-CH"/>
</dbReference>
<organism evidence="6 7">
    <name type="scientific">Glycine soja</name>
    <name type="common">Wild soybean</name>
    <dbReference type="NCBI Taxonomy" id="3848"/>
    <lineage>
        <taxon>Eukaryota</taxon>
        <taxon>Viridiplantae</taxon>
        <taxon>Streptophyta</taxon>
        <taxon>Embryophyta</taxon>
        <taxon>Tracheophyta</taxon>
        <taxon>Spermatophyta</taxon>
        <taxon>Magnoliopsida</taxon>
        <taxon>eudicotyledons</taxon>
        <taxon>Gunneridae</taxon>
        <taxon>Pentapetalae</taxon>
        <taxon>rosids</taxon>
        <taxon>fabids</taxon>
        <taxon>Fabales</taxon>
        <taxon>Fabaceae</taxon>
        <taxon>Papilionoideae</taxon>
        <taxon>50 kb inversion clade</taxon>
        <taxon>NPAAA clade</taxon>
        <taxon>indigoferoid/millettioid clade</taxon>
        <taxon>Phaseoleae</taxon>
        <taxon>Glycine</taxon>
        <taxon>Glycine subgen. Soja</taxon>
    </lineage>
</organism>
<evidence type="ECO:0000256" key="2">
    <source>
        <dbReference type="ARBA" id="ARBA00022771"/>
    </source>
</evidence>
<evidence type="ECO:0000313" key="7">
    <source>
        <dbReference type="Proteomes" id="UP000289340"/>
    </source>
</evidence>
<keyword evidence="7" id="KW-1185">Reference proteome</keyword>
<dbReference type="PANTHER" id="PTHR46214">
    <property type="entry name" value="ZINC FINGER, RING-CH-TYPE"/>
    <property type="match status" value="1"/>
</dbReference>
<feature type="compositionally biased region" description="Basic and acidic residues" evidence="4">
    <location>
        <begin position="1"/>
        <end position="17"/>
    </location>
</feature>
<dbReference type="Gene3D" id="3.30.40.10">
    <property type="entry name" value="Zinc/RING finger domain, C3HC4 (zinc finger)"/>
    <property type="match status" value="1"/>
</dbReference>
<evidence type="ECO:0000256" key="4">
    <source>
        <dbReference type="SAM" id="MobiDB-lite"/>
    </source>
</evidence>
<dbReference type="EMBL" id="QZWG01000006">
    <property type="protein sequence ID" value="RZC06097.1"/>
    <property type="molecule type" value="Genomic_DNA"/>
</dbReference>
<feature type="compositionally biased region" description="Basic and acidic residues" evidence="4">
    <location>
        <begin position="43"/>
        <end position="64"/>
    </location>
</feature>
<proteinExistence type="predicted"/>
<dbReference type="GO" id="GO:0008270">
    <property type="term" value="F:zinc ion binding"/>
    <property type="evidence" value="ECO:0007669"/>
    <property type="project" value="UniProtKB-KW"/>
</dbReference>
<dbReference type="SMART" id="SM00744">
    <property type="entry name" value="RINGv"/>
    <property type="match status" value="1"/>
</dbReference>
<dbReference type="PANTHER" id="PTHR46214:SF8">
    <property type="entry name" value="RING_FYVE_PHD ZINC FINGER SUPERFAMILY PROTEIN"/>
    <property type="match status" value="1"/>
</dbReference>
<keyword evidence="3" id="KW-0862">Zinc</keyword>
<reference evidence="6 7" key="1">
    <citation type="submission" date="2018-09" db="EMBL/GenBank/DDBJ databases">
        <title>A high-quality reference genome of wild soybean provides a powerful tool to mine soybean genomes.</title>
        <authorList>
            <person name="Xie M."/>
            <person name="Chung C.Y.L."/>
            <person name="Li M.-W."/>
            <person name="Wong F.-L."/>
            <person name="Chan T.-F."/>
            <person name="Lam H.-M."/>
        </authorList>
    </citation>
    <scope>NUCLEOTIDE SEQUENCE [LARGE SCALE GENOMIC DNA]</scope>
    <source>
        <strain evidence="7">cv. W05</strain>
        <tissue evidence="6">Hypocotyl of etiolated seedlings</tissue>
    </source>
</reference>
<dbReference type="AlphaFoldDB" id="A0A445K5S4"/>
<keyword evidence="1" id="KW-0479">Metal-binding</keyword>
<evidence type="ECO:0000259" key="5">
    <source>
        <dbReference type="PROSITE" id="PS51292"/>
    </source>
</evidence>
<name>A0A445K5S4_GLYSO</name>
<feature type="domain" description="RING-CH-type" evidence="5">
    <location>
        <begin position="150"/>
        <end position="245"/>
    </location>
</feature>
<evidence type="ECO:0000313" key="6">
    <source>
        <dbReference type="EMBL" id="RZC06097.1"/>
    </source>
</evidence>
<evidence type="ECO:0000256" key="1">
    <source>
        <dbReference type="ARBA" id="ARBA00022723"/>
    </source>
</evidence>